<dbReference type="AlphaFoldDB" id="K6XCN2"/>
<sequence length="58" mass="6730">MWVNRHGQAIERCAVWNGSARPEKWNQLLDEELCPRAAFFAYFLLLLAKSKSYSKDAV</sequence>
<name>K6XCN2_9ALTE</name>
<evidence type="ECO:0000313" key="1">
    <source>
        <dbReference type="EMBL" id="GAC18384.1"/>
    </source>
</evidence>
<dbReference type="EMBL" id="BAEO01000017">
    <property type="protein sequence ID" value="GAC18384.1"/>
    <property type="molecule type" value="Genomic_DNA"/>
</dbReference>
<keyword evidence="2" id="KW-1185">Reference proteome</keyword>
<proteinExistence type="predicted"/>
<gene>
    <name evidence="1" type="ORF">GARC_1409</name>
</gene>
<accession>K6XCN2</accession>
<dbReference type="STRING" id="493475.GARC_1409"/>
<comment type="caution">
    <text evidence="1">The sequence shown here is derived from an EMBL/GenBank/DDBJ whole genome shotgun (WGS) entry which is preliminary data.</text>
</comment>
<reference evidence="1 2" key="1">
    <citation type="journal article" date="2017" name="Antonie Van Leeuwenhoek">
        <title>Rhizobium rhizosphaerae sp. nov., a novel species isolated from rice rhizosphere.</title>
        <authorList>
            <person name="Zhao J.J."/>
            <person name="Zhang J."/>
            <person name="Zhang R.J."/>
            <person name="Zhang C.W."/>
            <person name="Yin H.Q."/>
            <person name="Zhang X.X."/>
        </authorList>
    </citation>
    <scope>NUCLEOTIDE SEQUENCE [LARGE SCALE GENOMIC DNA]</scope>
    <source>
        <strain evidence="1 2">BSs20135</strain>
    </source>
</reference>
<evidence type="ECO:0000313" key="2">
    <source>
        <dbReference type="Proteomes" id="UP000006327"/>
    </source>
</evidence>
<dbReference type="Proteomes" id="UP000006327">
    <property type="component" value="Unassembled WGS sequence"/>
</dbReference>
<organism evidence="1 2">
    <name type="scientific">Paraglaciecola arctica BSs20135</name>
    <dbReference type="NCBI Taxonomy" id="493475"/>
    <lineage>
        <taxon>Bacteria</taxon>
        <taxon>Pseudomonadati</taxon>
        <taxon>Pseudomonadota</taxon>
        <taxon>Gammaproteobacteria</taxon>
        <taxon>Alteromonadales</taxon>
        <taxon>Alteromonadaceae</taxon>
        <taxon>Paraglaciecola</taxon>
    </lineage>
</organism>
<protein>
    <submittedName>
        <fullName evidence="1">Uncharacterized protein</fullName>
    </submittedName>
</protein>